<evidence type="ECO:0000313" key="1">
    <source>
        <dbReference type="EMBL" id="GIG99058.1"/>
    </source>
</evidence>
<accession>A0ABQ4EWK6</accession>
<sequence length="84" mass="9608">MEKKTWRWDSDHRCHDDCAPDSSLDFEGDQVRYVGWCSDVAFGGGYTIGCQTVEEFLTQDPLDEKMPAALVAEIRAYLLSRSMR</sequence>
<protein>
    <submittedName>
        <fullName evidence="1">Uncharacterized protein</fullName>
    </submittedName>
</protein>
<name>A0ABQ4EWK6_9ACTN</name>
<dbReference type="Proteomes" id="UP000621500">
    <property type="component" value="Unassembled WGS sequence"/>
</dbReference>
<dbReference type="EMBL" id="BONX01000039">
    <property type="protein sequence ID" value="GIG99058.1"/>
    <property type="molecule type" value="Genomic_DNA"/>
</dbReference>
<reference evidence="1 2" key="1">
    <citation type="submission" date="2021-01" db="EMBL/GenBank/DDBJ databases">
        <title>Whole genome shotgun sequence of Plantactinospora mayteni NBRC 109088.</title>
        <authorList>
            <person name="Komaki H."/>
            <person name="Tamura T."/>
        </authorList>
    </citation>
    <scope>NUCLEOTIDE SEQUENCE [LARGE SCALE GENOMIC DNA]</scope>
    <source>
        <strain evidence="1 2">NBRC 109088</strain>
    </source>
</reference>
<gene>
    <name evidence="1" type="ORF">Pma05_56310</name>
</gene>
<evidence type="ECO:0000313" key="2">
    <source>
        <dbReference type="Proteomes" id="UP000621500"/>
    </source>
</evidence>
<dbReference type="RefSeq" id="WP_203860460.1">
    <property type="nucleotide sequence ID" value="NZ_BAAAZQ010000009.1"/>
</dbReference>
<comment type="caution">
    <text evidence="1">The sequence shown here is derived from an EMBL/GenBank/DDBJ whole genome shotgun (WGS) entry which is preliminary data.</text>
</comment>
<organism evidence="1 2">
    <name type="scientific">Plantactinospora mayteni</name>
    <dbReference type="NCBI Taxonomy" id="566021"/>
    <lineage>
        <taxon>Bacteria</taxon>
        <taxon>Bacillati</taxon>
        <taxon>Actinomycetota</taxon>
        <taxon>Actinomycetes</taxon>
        <taxon>Micromonosporales</taxon>
        <taxon>Micromonosporaceae</taxon>
        <taxon>Plantactinospora</taxon>
    </lineage>
</organism>
<keyword evidence="2" id="KW-1185">Reference proteome</keyword>
<proteinExistence type="predicted"/>